<evidence type="ECO:0000313" key="3">
    <source>
        <dbReference type="Proteomes" id="UP001597041"/>
    </source>
</evidence>
<feature type="domain" description="Putative amidase" evidence="1">
    <location>
        <begin position="126"/>
        <end position="277"/>
    </location>
</feature>
<dbReference type="EMBL" id="JBHTKK010000006">
    <property type="protein sequence ID" value="MFD1065788.1"/>
    <property type="molecule type" value="Genomic_DNA"/>
</dbReference>
<keyword evidence="3" id="KW-1185">Reference proteome</keyword>
<gene>
    <name evidence="2" type="ORF">ACFQ19_07095</name>
</gene>
<proteinExistence type="predicted"/>
<dbReference type="PANTHER" id="PTHR40032:SF1">
    <property type="entry name" value="EXPORTED PROTEIN"/>
    <property type="match status" value="1"/>
</dbReference>
<accession>A0ABW3NEB5</accession>
<comment type="caution">
    <text evidence="2">The sequence shown here is derived from an EMBL/GenBank/DDBJ whole genome shotgun (WGS) entry which is preliminary data.</text>
</comment>
<dbReference type="PANTHER" id="PTHR40032">
    <property type="entry name" value="EXPORTED PROTEIN-RELATED"/>
    <property type="match status" value="1"/>
</dbReference>
<name>A0ABW3NEB5_9BACI</name>
<protein>
    <submittedName>
        <fullName evidence="2">Amidase domain-containing protein</fullName>
    </submittedName>
</protein>
<evidence type="ECO:0000313" key="2">
    <source>
        <dbReference type="EMBL" id="MFD1065788.1"/>
    </source>
</evidence>
<dbReference type="Pfam" id="PF12671">
    <property type="entry name" value="Amidase_6"/>
    <property type="match status" value="1"/>
</dbReference>
<sequence>MGDIATDWLRFFRGDKAGQNWWDKKKALCRKREAQLVKITGNGLILGKQSYETTSRTAYAVHLEYLIKQGNFFYTEEQVLPYQLVRSADGKVRHEAFEKPVVEKNINPFPVFKQGNQKETHREITYNRLEAVKYAERWWNSYNPEYLRFEDDCTNYISQCLRAGGSPMWGEPVRERGWWYGSDSWSFSWSVAHSFRWYLSGSERGIRGIEVETPEELKPGDVICYDFDGDGAWNHTTIVVRKDADNMPLVNAHTDNSRNRYWSYEDSTAWTPEIQYKFFRIEIN</sequence>
<reference evidence="3" key="1">
    <citation type="journal article" date="2019" name="Int. J. Syst. Evol. Microbiol.">
        <title>The Global Catalogue of Microorganisms (GCM) 10K type strain sequencing project: providing services to taxonomists for standard genome sequencing and annotation.</title>
        <authorList>
            <consortium name="The Broad Institute Genomics Platform"/>
            <consortium name="The Broad Institute Genome Sequencing Center for Infectious Disease"/>
            <person name="Wu L."/>
            <person name="Ma J."/>
        </authorList>
    </citation>
    <scope>NUCLEOTIDE SEQUENCE [LARGE SCALE GENOMIC DNA]</scope>
    <source>
        <strain evidence="3">CCUG 56608</strain>
    </source>
</reference>
<organism evidence="2 3">
    <name type="scientific">Oceanobacillus locisalsi</name>
    <dbReference type="NCBI Taxonomy" id="546107"/>
    <lineage>
        <taxon>Bacteria</taxon>
        <taxon>Bacillati</taxon>
        <taxon>Bacillota</taxon>
        <taxon>Bacilli</taxon>
        <taxon>Bacillales</taxon>
        <taxon>Bacillaceae</taxon>
        <taxon>Oceanobacillus</taxon>
    </lineage>
</organism>
<evidence type="ECO:0000259" key="1">
    <source>
        <dbReference type="Pfam" id="PF12671"/>
    </source>
</evidence>
<dbReference type="InterPro" id="IPR024301">
    <property type="entry name" value="Amidase_6"/>
</dbReference>
<dbReference type="RefSeq" id="WP_379591381.1">
    <property type="nucleotide sequence ID" value="NZ_JBHTKK010000006.1"/>
</dbReference>
<dbReference type="Proteomes" id="UP001597041">
    <property type="component" value="Unassembled WGS sequence"/>
</dbReference>